<proteinExistence type="inferred from homology"/>
<feature type="active site" evidence="13">
    <location>
        <position position="8"/>
    </location>
</feature>
<reference evidence="15 16" key="1">
    <citation type="submission" date="2014-01" db="EMBL/GenBank/DDBJ databases">
        <title>Full genme sequencing of cellulolytic bacterium Gynuella sunshinyii YC6258T gen. nov., sp. nov.</title>
        <authorList>
            <person name="Khan H."/>
            <person name="Chung E.J."/>
            <person name="Chung Y.R."/>
        </authorList>
    </citation>
    <scope>NUCLEOTIDE SEQUENCE [LARGE SCALE GENOMIC DNA]</scope>
    <source>
        <strain evidence="15 16">YC6258</strain>
    </source>
</reference>
<evidence type="ECO:0000256" key="7">
    <source>
        <dbReference type="ARBA" id="ARBA00022801"/>
    </source>
</evidence>
<keyword evidence="11 13" id="KW-0234">DNA repair</keyword>
<dbReference type="GO" id="GO:0048476">
    <property type="term" value="C:Holliday junction resolvase complex"/>
    <property type="evidence" value="ECO:0007669"/>
    <property type="project" value="UniProtKB-UniRule"/>
</dbReference>
<dbReference type="InterPro" id="IPR012337">
    <property type="entry name" value="RNaseH-like_sf"/>
</dbReference>
<keyword evidence="2 13" id="KW-0963">Cytoplasm</keyword>
<dbReference type="NCBIfam" id="TIGR00228">
    <property type="entry name" value="ruvC"/>
    <property type="match status" value="1"/>
</dbReference>
<feature type="binding site" evidence="13">
    <location>
        <position position="140"/>
    </location>
    <ligand>
        <name>Mg(2+)</name>
        <dbReference type="ChEBI" id="CHEBI:18420"/>
        <label>1</label>
    </ligand>
</feature>
<dbReference type="HOGENOM" id="CLU_091257_2_1_6"/>
<dbReference type="STRING" id="1445510.YC6258_02575"/>
<dbReference type="PROSITE" id="PS01321">
    <property type="entry name" value="RUVC"/>
    <property type="match status" value="1"/>
</dbReference>
<name>A0A0C5VMP6_9GAMM</name>
<protein>
    <recommendedName>
        <fullName evidence="13 14">Crossover junction endodeoxyribonuclease RuvC</fullName>
        <ecNumber evidence="13 14">3.1.21.10</ecNumber>
    </recommendedName>
    <alternativeName>
        <fullName evidence="13">Holliday junction nuclease RuvC</fullName>
    </alternativeName>
    <alternativeName>
        <fullName evidence="13">Holliday junction resolvase RuvC</fullName>
    </alternativeName>
</protein>
<evidence type="ECO:0000256" key="5">
    <source>
        <dbReference type="ARBA" id="ARBA00022759"/>
    </source>
</evidence>
<keyword evidence="5 13" id="KW-0255">Endonuclease</keyword>
<dbReference type="OrthoDB" id="9805499at2"/>
<dbReference type="InterPro" id="IPR036397">
    <property type="entry name" value="RNaseH_sf"/>
</dbReference>
<dbReference type="EC" id="3.1.21.10" evidence="13 14"/>
<dbReference type="GO" id="GO:0003677">
    <property type="term" value="F:DNA binding"/>
    <property type="evidence" value="ECO:0007669"/>
    <property type="project" value="UniProtKB-KW"/>
</dbReference>
<dbReference type="KEGG" id="gsn:YC6258_02575"/>
<dbReference type="SUPFAM" id="SSF53098">
    <property type="entry name" value="Ribonuclease H-like"/>
    <property type="match status" value="1"/>
</dbReference>
<keyword evidence="10 13" id="KW-0233">DNA recombination</keyword>
<keyword evidence="4 13" id="KW-0479">Metal-binding</keyword>
<accession>A0A0C5VMP6</accession>
<dbReference type="PANTHER" id="PTHR30194:SF3">
    <property type="entry name" value="CROSSOVER JUNCTION ENDODEOXYRIBONUCLEASE RUVC"/>
    <property type="match status" value="1"/>
</dbReference>
<dbReference type="GO" id="GO:0000287">
    <property type="term" value="F:magnesium ion binding"/>
    <property type="evidence" value="ECO:0007669"/>
    <property type="project" value="UniProtKB-UniRule"/>
</dbReference>
<sequence>MALILGIDPGSRRTGFGIVNAVGSRLEYVTSGCIRVEREPSLPEKLHRIYQAVCQIIEQYHPEEFAIEQVFLGRNADSALKLGQARGTAIVAAMQNGLPVYEYAAKKVKQAVVGNGSADKAQMQHMMMAILKLPGLPQEDAADALAIAVCHSHTRESLIRMSGVRHSRRGRLMGDTK</sequence>
<keyword evidence="9 13" id="KW-0238">DNA-binding</keyword>
<evidence type="ECO:0000256" key="13">
    <source>
        <dbReference type="HAMAP-Rule" id="MF_00034"/>
    </source>
</evidence>
<feature type="binding site" evidence="13">
    <location>
        <position position="8"/>
    </location>
    <ligand>
        <name>Mg(2+)</name>
        <dbReference type="ChEBI" id="CHEBI:18420"/>
        <label>1</label>
    </ligand>
</feature>
<dbReference type="CDD" id="cd16962">
    <property type="entry name" value="RuvC"/>
    <property type="match status" value="1"/>
</dbReference>
<comment type="subunit">
    <text evidence="13">Homodimer which binds Holliday junction (HJ) DNA. The HJ becomes 2-fold symmetrical on binding to RuvC with unstacked arms; it has a different conformation from HJ DNA in complex with RuvA. In the full resolvosome a probable DNA-RuvA(4)-RuvB(12)-RuvC(2) complex forms which resolves the HJ.</text>
</comment>
<evidence type="ECO:0000256" key="1">
    <source>
        <dbReference type="ARBA" id="ARBA00009518"/>
    </source>
</evidence>
<dbReference type="AlphaFoldDB" id="A0A0C5VMP6"/>
<dbReference type="GO" id="GO:0008821">
    <property type="term" value="F:crossover junction DNA endonuclease activity"/>
    <property type="evidence" value="ECO:0007669"/>
    <property type="project" value="UniProtKB-UniRule"/>
</dbReference>
<organism evidence="15 16">
    <name type="scientific">Gynuella sunshinyii YC6258</name>
    <dbReference type="NCBI Taxonomy" id="1445510"/>
    <lineage>
        <taxon>Bacteria</taxon>
        <taxon>Pseudomonadati</taxon>
        <taxon>Pseudomonadota</taxon>
        <taxon>Gammaproteobacteria</taxon>
        <taxon>Oceanospirillales</taxon>
        <taxon>Saccharospirillaceae</taxon>
        <taxon>Gynuella</taxon>
    </lineage>
</organism>
<evidence type="ECO:0000256" key="10">
    <source>
        <dbReference type="ARBA" id="ARBA00023172"/>
    </source>
</evidence>
<comment type="similarity">
    <text evidence="1 13">Belongs to the RuvC family.</text>
</comment>
<keyword evidence="6 13" id="KW-0227">DNA damage</keyword>
<dbReference type="InterPro" id="IPR002176">
    <property type="entry name" value="X-over_junc_endoDNase_RuvC"/>
</dbReference>
<dbReference type="EMBL" id="CP007142">
    <property type="protein sequence ID" value="AJQ94613.1"/>
    <property type="molecule type" value="Genomic_DNA"/>
</dbReference>
<feature type="binding site" evidence="13">
    <location>
        <position position="68"/>
    </location>
    <ligand>
        <name>Mg(2+)</name>
        <dbReference type="ChEBI" id="CHEBI:18420"/>
        <label>2</label>
    </ligand>
</feature>
<gene>
    <name evidence="13" type="primary">ruvC</name>
    <name evidence="15" type="ORF">YC6258_02575</name>
</gene>
<evidence type="ECO:0000256" key="8">
    <source>
        <dbReference type="ARBA" id="ARBA00022842"/>
    </source>
</evidence>
<dbReference type="Gene3D" id="3.30.420.10">
    <property type="entry name" value="Ribonuclease H-like superfamily/Ribonuclease H"/>
    <property type="match status" value="1"/>
</dbReference>
<evidence type="ECO:0000256" key="4">
    <source>
        <dbReference type="ARBA" id="ARBA00022723"/>
    </source>
</evidence>
<keyword evidence="7 13" id="KW-0378">Hydrolase</keyword>
<comment type="cofactor">
    <cofactor evidence="13">
        <name>Mg(2+)</name>
        <dbReference type="ChEBI" id="CHEBI:18420"/>
    </cofactor>
    <text evidence="13">Binds 2 Mg(2+) ion per subunit.</text>
</comment>
<dbReference type="Pfam" id="PF02075">
    <property type="entry name" value="RuvC"/>
    <property type="match status" value="1"/>
</dbReference>
<evidence type="ECO:0000256" key="9">
    <source>
        <dbReference type="ARBA" id="ARBA00023125"/>
    </source>
</evidence>
<evidence type="ECO:0000313" key="15">
    <source>
        <dbReference type="EMBL" id="AJQ94613.1"/>
    </source>
</evidence>
<dbReference type="RefSeq" id="WP_044617117.1">
    <property type="nucleotide sequence ID" value="NZ_CP007142.1"/>
</dbReference>
<evidence type="ECO:0000313" key="16">
    <source>
        <dbReference type="Proteomes" id="UP000032266"/>
    </source>
</evidence>
<dbReference type="GO" id="GO:0006281">
    <property type="term" value="P:DNA repair"/>
    <property type="evidence" value="ECO:0007669"/>
    <property type="project" value="UniProtKB-UniRule"/>
</dbReference>
<dbReference type="HAMAP" id="MF_00034">
    <property type="entry name" value="RuvC"/>
    <property type="match status" value="1"/>
</dbReference>
<comment type="catalytic activity">
    <reaction evidence="12 13">
        <text>Endonucleolytic cleavage at a junction such as a reciprocal single-stranded crossover between two homologous DNA duplexes (Holliday junction).</text>
        <dbReference type="EC" id="3.1.21.10"/>
    </reaction>
</comment>
<comment type="function">
    <text evidence="13">The RuvA-RuvB-RuvC complex processes Holliday junction (HJ) DNA during genetic recombination and DNA repair. Endonuclease that resolves HJ intermediates. Cleaves cruciform DNA by making single-stranded nicks across the HJ at symmetrical positions within the homologous arms, yielding a 5'-phosphate and a 3'-hydroxyl group; requires a central core of homology in the junction. The consensus cleavage sequence is 5'-(A/T)TT(C/G)-3'. Cleavage occurs on the 3'-side of the TT dinucleotide at the point of strand exchange. HJ branch migration catalyzed by RuvA-RuvB allows RuvC to scan DNA until it finds its consensus sequence, where it cleaves and resolves the cruciform DNA.</text>
</comment>
<evidence type="ECO:0000256" key="2">
    <source>
        <dbReference type="ARBA" id="ARBA00022490"/>
    </source>
</evidence>
<evidence type="ECO:0000256" key="12">
    <source>
        <dbReference type="ARBA" id="ARBA00029354"/>
    </source>
</evidence>
<dbReference type="InterPro" id="IPR020563">
    <property type="entry name" value="X-over_junc_endoDNase_Mg_BS"/>
</dbReference>
<evidence type="ECO:0000256" key="6">
    <source>
        <dbReference type="ARBA" id="ARBA00022763"/>
    </source>
</evidence>
<keyword evidence="3 13" id="KW-0540">Nuclease</keyword>
<evidence type="ECO:0000256" key="11">
    <source>
        <dbReference type="ARBA" id="ARBA00023204"/>
    </source>
</evidence>
<evidence type="ECO:0000256" key="3">
    <source>
        <dbReference type="ARBA" id="ARBA00022722"/>
    </source>
</evidence>
<dbReference type="PATRIC" id="fig|1445510.3.peg.2530"/>
<feature type="active site" evidence="13">
    <location>
        <position position="140"/>
    </location>
</feature>
<keyword evidence="16" id="KW-1185">Reference proteome</keyword>
<dbReference type="FunFam" id="3.30.420.10:FF:000002">
    <property type="entry name" value="Crossover junction endodeoxyribonuclease RuvC"/>
    <property type="match status" value="1"/>
</dbReference>
<dbReference type="Proteomes" id="UP000032266">
    <property type="component" value="Chromosome"/>
</dbReference>
<keyword evidence="8 13" id="KW-0460">Magnesium</keyword>
<dbReference type="PRINTS" id="PR00696">
    <property type="entry name" value="RSOLVASERUVC"/>
</dbReference>
<feature type="active site" evidence="13">
    <location>
        <position position="68"/>
    </location>
</feature>
<evidence type="ECO:0000256" key="14">
    <source>
        <dbReference type="NCBIfam" id="TIGR00228"/>
    </source>
</evidence>
<comment type="subcellular location">
    <subcellularLocation>
        <location evidence="13">Cytoplasm</location>
    </subcellularLocation>
</comment>
<dbReference type="PANTHER" id="PTHR30194">
    <property type="entry name" value="CROSSOVER JUNCTION ENDODEOXYRIBONUCLEASE RUVC"/>
    <property type="match status" value="1"/>
</dbReference>
<dbReference type="NCBIfam" id="NF000711">
    <property type="entry name" value="PRK00039.2-1"/>
    <property type="match status" value="1"/>
</dbReference>
<dbReference type="GO" id="GO:0005737">
    <property type="term" value="C:cytoplasm"/>
    <property type="evidence" value="ECO:0007669"/>
    <property type="project" value="UniProtKB-SubCell"/>
</dbReference>
<dbReference type="GO" id="GO:0006310">
    <property type="term" value="P:DNA recombination"/>
    <property type="evidence" value="ECO:0007669"/>
    <property type="project" value="UniProtKB-UniRule"/>
</dbReference>